<dbReference type="PANTHER" id="PTHR47457:SF1">
    <property type="entry name" value="BTB DOMAIN-CONTAINING PROTEIN-RELATED"/>
    <property type="match status" value="1"/>
</dbReference>
<comment type="subcellular location">
    <subcellularLocation>
        <location evidence="1">Endomembrane system</location>
        <topology evidence="1">Peripheral membrane protein</topology>
    </subcellularLocation>
</comment>
<accession>A0A392P0X2</accession>
<dbReference type="SUPFAM" id="SSF54695">
    <property type="entry name" value="POZ domain"/>
    <property type="match status" value="1"/>
</dbReference>
<feature type="domain" description="BTB" evidence="3">
    <location>
        <begin position="3"/>
        <end position="63"/>
    </location>
</feature>
<evidence type="ECO:0000313" key="5">
    <source>
        <dbReference type="Proteomes" id="UP000265520"/>
    </source>
</evidence>
<dbReference type="GO" id="GO:0012505">
    <property type="term" value="C:endomembrane system"/>
    <property type="evidence" value="ECO:0007669"/>
    <property type="project" value="UniProtKB-SubCell"/>
</dbReference>
<feature type="non-terminal residue" evidence="4">
    <location>
        <position position="121"/>
    </location>
</feature>
<dbReference type="AlphaFoldDB" id="A0A392P0X2"/>
<evidence type="ECO:0000259" key="3">
    <source>
        <dbReference type="Pfam" id="PF00651"/>
    </source>
</evidence>
<evidence type="ECO:0000256" key="2">
    <source>
        <dbReference type="ARBA" id="ARBA00004906"/>
    </source>
</evidence>
<dbReference type="Proteomes" id="UP000265520">
    <property type="component" value="Unassembled WGS sequence"/>
</dbReference>
<dbReference type="InterPro" id="IPR000210">
    <property type="entry name" value="BTB/POZ_dom"/>
</dbReference>
<comment type="caution">
    <text evidence="4">The sequence shown here is derived from an EMBL/GenBank/DDBJ whole genome shotgun (WGS) entry which is preliminary data.</text>
</comment>
<dbReference type="Pfam" id="PF00651">
    <property type="entry name" value="BTB"/>
    <property type="match status" value="1"/>
</dbReference>
<organism evidence="4 5">
    <name type="scientific">Trifolium medium</name>
    <dbReference type="NCBI Taxonomy" id="97028"/>
    <lineage>
        <taxon>Eukaryota</taxon>
        <taxon>Viridiplantae</taxon>
        <taxon>Streptophyta</taxon>
        <taxon>Embryophyta</taxon>
        <taxon>Tracheophyta</taxon>
        <taxon>Spermatophyta</taxon>
        <taxon>Magnoliopsida</taxon>
        <taxon>eudicotyledons</taxon>
        <taxon>Gunneridae</taxon>
        <taxon>Pentapetalae</taxon>
        <taxon>rosids</taxon>
        <taxon>fabids</taxon>
        <taxon>Fabales</taxon>
        <taxon>Fabaceae</taxon>
        <taxon>Papilionoideae</taxon>
        <taxon>50 kb inversion clade</taxon>
        <taxon>NPAAA clade</taxon>
        <taxon>Hologalegina</taxon>
        <taxon>IRL clade</taxon>
        <taxon>Trifolieae</taxon>
        <taxon>Trifolium</taxon>
    </lineage>
</organism>
<protein>
    <submittedName>
        <fullName evidence="4">BTB/POZ domain-containing protein</fullName>
    </submittedName>
</protein>
<dbReference type="PANTHER" id="PTHR47457">
    <property type="entry name" value="OS05G0345500 PROTEIN"/>
    <property type="match status" value="1"/>
</dbReference>
<name>A0A392P0X2_9FABA</name>
<dbReference type="EMBL" id="LXQA010059253">
    <property type="protein sequence ID" value="MCI05637.1"/>
    <property type="molecule type" value="Genomic_DNA"/>
</dbReference>
<sequence length="121" mass="13797">MSSEVTLRDVPPEAFKAMLDFFYDGQLNEEIIDSGSLLLQLLLLADRFGVTFLHQECCKMLLECLSQDSVCPLLQVVSSIPSCRLVKETLQRRISMNFDYFISASTDFVLLDDTTFFNIIK</sequence>
<dbReference type="InterPro" id="IPR011333">
    <property type="entry name" value="SKP1/BTB/POZ_sf"/>
</dbReference>
<dbReference type="Gene3D" id="3.30.710.10">
    <property type="entry name" value="Potassium Channel Kv1.1, Chain A"/>
    <property type="match status" value="1"/>
</dbReference>
<proteinExistence type="predicted"/>
<reference evidence="4 5" key="1">
    <citation type="journal article" date="2018" name="Front. Plant Sci.">
        <title>Red Clover (Trifolium pratense) and Zigzag Clover (T. medium) - A Picture of Genomic Similarities and Differences.</title>
        <authorList>
            <person name="Dluhosova J."/>
            <person name="Istvanek J."/>
            <person name="Nedelnik J."/>
            <person name="Repkova J."/>
        </authorList>
    </citation>
    <scope>NUCLEOTIDE SEQUENCE [LARGE SCALE GENOMIC DNA]</scope>
    <source>
        <strain evidence="5">cv. 10/8</strain>
        <tissue evidence="4">Leaf</tissue>
    </source>
</reference>
<comment type="pathway">
    <text evidence="2">Protein modification; protein ubiquitination.</text>
</comment>
<dbReference type="CDD" id="cd18186">
    <property type="entry name" value="BTB_POZ_ZBTB_KLHL-like"/>
    <property type="match status" value="1"/>
</dbReference>
<keyword evidence="5" id="KW-1185">Reference proteome</keyword>
<evidence type="ECO:0000256" key="1">
    <source>
        <dbReference type="ARBA" id="ARBA00004184"/>
    </source>
</evidence>
<evidence type="ECO:0000313" key="4">
    <source>
        <dbReference type="EMBL" id="MCI05637.1"/>
    </source>
</evidence>